<evidence type="ECO:0000256" key="5">
    <source>
        <dbReference type="PIRSR" id="PIRSR600760-2"/>
    </source>
</evidence>
<dbReference type="GO" id="GO:0008934">
    <property type="term" value="F:inositol monophosphate 1-phosphatase activity"/>
    <property type="evidence" value="ECO:0007669"/>
    <property type="project" value="TreeGrafter"/>
</dbReference>
<keyword evidence="2 5" id="KW-0479">Metal-binding</keyword>
<dbReference type="RefSeq" id="WP_106742608.1">
    <property type="nucleotide sequence ID" value="NZ_PXYY01000081.1"/>
</dbReference>
<proteinExistence type="inferred from homology"/>
<keyword evidence="3" id="KW-0378">Hydrolase</keyword>
<evidence type="ECO:0000313" key="7">
    <source>
        <dbReference type="Proteomes" id="UP000241868"/>
    </source>
</evidence>
<accession>A0A2P7TY94</accession>
<dbReference type="PRINTS" id="PR00377">
    <property type="entry name" value="IMPHPHTASES"/>
</dbReference>
<dbReference type="Gene3D" id="3.40.190.80">
    <property type="match status" value="1"/>
</dbReference>
<sequence length="263" mass="29278">MLHRLQKLIRHVAQTEVMPRFLNTPACRKTDGSMLSEADLAAQSALAATLPLVIDSPMMGEEMAAQEQIRLWNTHSESGLWVVDPIDGTNNFINGLPHFAISVAYIQNGRAQLGVIYNPVSGECFYAERGNGAFLNGTRLPLRLMEKRLNEAIAGVEIKYLRSGKLSSRMNTLAPFGAIRSMGCSTMDWCYLACGRYDVYVHGGQKLWDYAAGALIFEEAGGCLGTLENDAFWSGEHVFKRSVIAALEPDLFDKWRSWIRQNQ</sequence>
<dbReference type="EMBL" id="PXYY01000081">
    <property type="protein sequence ID" value="PSJ79689.1"/>
    <property type="molecule type" value="Genomic_DNA"/>
</dbReference>
<dbReference type="InterPro" id="IPR000760">
    <property type="entry name" value="Inositol_monophosphatase-like"/>
</dbReference>
<dbReference type="Gene3D" id="3.30.540.10">
    <property type="entry name" value="Fructose-1,6-Bisphosphatase, subunit A, domain 1"/>
    <property type="match status" value="1"/>
</dbReference>
<organism evidence="6 7">
    <name type="scientific">Neisseria iguanae</name>
    <dbReference type="NCBI Taxonomy" id="90242"/>
    <lineage>
        <taxon>Bacteria</taxon>
        <taxon>Pseudomonadati</taxon>
        <taxon>Pseudomonadota</taxon>
        <taxon>Betaproteobacteria</taxon>
        <taxon>Neisseriales</taxon>
        <taxon>Neisseriaceae</taxon>
        <taxon>Neisseria</taxon>
    </lineage>
</organism>
<feature type="binding site" evidence="5">
    <location>
        <position position="87"/>
    </location>
    <ligand>
        <name>Mg(2+)</name>
        <dbReference type="ChEBI" id="CHEBI:18420"/>
        <label>1</label>
        <note>catalytic</note>
    </ligand>
</feature>
<dbReference type="PROSITE" id="PS00629">
    <property type="entry name" value="IMP_1"/>
    <property type="match status" value="1"/>
</dbReference>
<dbReference type="Proteomes" id="UP000241868">
    <property type="component" value="Unassembled WGS sequence"/>
</dbReference>
<dbReference type="Pfam" id="PF00459">
    <property type="entry name" value="Inositol_P"/>
    <property type="match status" value="1"/>
</dbReference>
<protein>
    <submittedName>
        <fullName evidence="6">Inositol monophosphatase</fullName>
    </submittedName>
</protein>
<gene>
    <name evidence="6" type="ORF">C7N83_10725</name>
</gene>
<comment type="caution">
    <text evidence="6">The sequence shown here is derived from an EMBL/GenBank/DDBJ whole genome shotgun (WGS) entry which is preliminary data.</text>
</comment>
<keyword evidence="4 5" id="KW-0460">Magnesium</keyword>
<dbReference type="GO" id="GO:0006020">
    <property type="term" value="P:inositol metabolic process"/>
    <property type="evidence" value="ECO:0007669"/>
    <property type="project" value="TreeGrafter"/>
</dbReference>
<evidence type="ECO:0000256" key="1">
    <source>
        <dbReference type="ARBA" id="ARBA00009759"/>
    </source>
</evidence>
<dbReference type="GO" id="GO:0007165">
    <property type="term" value="P:signal transduction"/>
    <property type="evidence" value="ECO:0007669"/>
    <property type="project" value="TreeGrafter"/>
</dbReference>
<feature type="binding site" evidence="5">
    <location>
        <position position="209"/>
    </location>
    <ligand>
        <name>Mg(2+)</name>
        <dbReference type="ChEBI" id="CHEBI:18420"/>
        <label>1</label>
        <note>catalytic</note>
    </ligand>
</feature>
<comment type="similarity">
    <text evidence="1">Belongs to the inositol monophosphatase superfamily.</text>
</comment>
<feature type="binding site" evidence="5">
    <location>
        <position position="86"/>
    </location>
    <ligand>
        <name>Mg(2+)</name>
        <dbReference type="ChEBI" id="CHEBI:18420"/>
        <label>1</label>
        <note>catalytic</note>
    </ligand>
</feature>
<comment type="cofactor">
    <cofactor evidence="5">
        <name>Mg(2+)</name>
        <dbReference type="ChEBI" id="CHEBI:18420"/>
    </cofactor>
</comment>
<dbReference type="SUPFAM" id="SSF56655">
    <property type="entry name" value="Carbohydrate phosphatase"/>
    <property type="match status" value="1"/>
</dbReference>
<evidence type="ECO:0000313" key="6">
    <source>
        <dbReference type="EMBL" id="PSJ79689.1"/>
    </source>
</evidence>
<dbReference type="OrthoDB" id="9785695at2"/>
<evidence type="ECO:0000256" key="2">
    <source>
        <dbReference type="ARBA" id="ARBA00022723"/>
    </source>
</evidence>
<reference evidence="6 7" key="1">
    <citation type="submission" date="2018-03" db="EMBL/GenBank/DDBJ databases">
        <title>Neisseria weixii sp. nov., isolated from the intestinal contents of Tibetan Plateau pika (Ochotona curzoniae) in Yushu, Qinghai Province, China.</title>
        <authorList>
            <person name="Gui Z."/>
        </authorList>
    </citation>
    <scope>NUCLEOTIDE SEQUENCE [LARGE SCALE GENOMIC DNA]</scope>
    <source>
        <strain evidence="6 7">ATCC 51483</strain>
    </source>
</reference>
<dbReference type="PANTHER" id="PTHR20854">
    <property type="entry name" value="INOSITOL MONOPHOSPHATASE"/>
    <property type="match status" value="1"/>
</dbReference>
<feature type="binding site" evidence="5">
    <location>
        <position position="84"/>
    </location>
    <ligand>
        <name>Mg(2+)</name>
        <dbReference type="ChEBI" id="CHEBI:18420"/>
        <label>1</label>
        <note>catalytic</note>
    </ligand>
</feature>
<feature type="binding site" evidence="5">
    <location>
        <position position="61"/>
    </location>
    <ligand>
        <name>Mg(2+)</name>
        <dbReference type="ChEBI" id="CHEBI:18420"/>
        <label>1</label>
        <note>catalytic</note>
    </ligand>
</feature>
<dbReference type="GO" id="GO:0046872">
    <property type="term" value="F:metal ion binding"/>
    <property type="evidence" value="ECO:0007669"/>
    <property type="project" value="UniProtKB-KW"/>
</dbReference>
<name>A0A2P7TY94_9NEIS</name>
<dbReference type="CDD" id="cd01637">
    <property type="entry name" value="IMPase_like"/>
    <property type="match status" value="1"/>
</dbReference>
<dbReference type="InterPro" id="IPR020583">
    <property type="entry name" value="Inositol_monoP_metal-BS"/>
</dbReference>
<evidence type="ECO:0000256" key="4">
    <source>
        <dbReference type="ARBA" id="ARBA00022842"/>
    </source>
</evidence>
<dbReference type="PANTHER" id="PTHR20854:SF4">
    <property type="entry name" value="INOSITOL-1-MONOPHOSPHATASE-RELATED"/>
    <property type="match status" value="1"/>
</dbReference>
<dbReference type="AlphaFoldDB" id="A0A2P7TY94"/>
<keyword evidence="7" id="KW-1185">Reference proteome</keyword>
<evidence type="ECO:0000256" key="3">
    <source>
        <dbReference type="ARBA" id="ARBA00022801"/>
    </source>
</evidence>